<dbReference type="InterPro" id="IPR012938">
    <property type="entry name" value="Glc/Sorbosone_DH"/>
</dbReference>
<feature type="domain" description="Cytochrome c" evidence="5">
    <location>
        <begin position="402"/>
        <end position="490"/>
    </location>
</feature>
<organism evidence="6">
    <name type="scientific">Dyadobacter sp. 676</name>
    <dbReference type="NCBI Taxonomy" id="3088362"/>
    <lineage>
        <taxon>Bacteria</taxon>
        <taxon>Pseudomonadati</taxon>
        <taxon>Bacteroidota</taxon>
        <taxon>Cytophagia</taxon>
        <taxon>Cytophagales</taxon>
        <taxon>Spirosomataceae</taxon>
        <taxon>Dyadobacter</taxon>
    </lineage>
</organism>
<dbReference type="InterPro" id="IPR009056">
    <property type="entry name" value="Cyt_c-like_dom"/>
</dbReference>
<dbReference type="SUPFAM" id="SSF50952">
    <property type="entry name" value="Soluble quinoprotein glucose dehydrogenase"/>
    <property type="match status" value="1"/>
</dbReference>
<proteinExistence type="predicted"/>
<dbReference type="InterPro" id="IPR036909">
    <property type="entry name" value="Cyt_c-like_dom_sf"/>
</dbReference>
<accession>A0AAU8FJJ6</accession>
<dbReference type="SUPFAM" id="SSF46626">
    <property type="entry name" value="Cytochrome c"/>
    <property type="match status" value="1"/>
</dbReference>
<evidence type="ECO:0000259" key="5">
    <source>
        <dbReference type="PROSITE" id="PS51007"/>
    </source>
</evidence>
<evidence type="ECO:0000256" key="4">
    <source>
        <dbReference type="PROSITE-ProRule" id="PRU00433"/>
    </source>
</evidence>
<dbReference type="EMBL" id="CP159289">
    <property type="protein sequence ID" value="XCH24148.1"/>
    <property type="molecule type" value="Genomic_DNA"/>
</dbReference>
<protein>
    <submittedName>
        <fullName evidence="6">PQQ-dependent sugar dehydrogenase</fullName>
    </submittedName>
</protein>
<sequence length="508" mass="56216">MNFFRSAPVWLAAVSAYIVVAFTTTERAVVHRRAVPDSLRSPVHVHVVASGLDVPWEIVWGPDNWIWYTGQSGTIGRIDPRTGENKLLVKIEEVYRHRSLGLLGMALHPDFAGNPYVYVDYTCKKDSVITTKLVRFTYRGERLTNPLTMLEIPAHTGHNGSRIVISPDRKLMFATGDAITITNAQDKGSLNGKVLRMNLDGSVPADNPIRGSYVWSWGHRNIQGLAYGANGILYSSEHGDAVEDELNIIRKGHNYGWPKVEGFCDQPNERAFRDSVEATDPVKSWTPTIAPAGIAVYKGKHFPEWKGAILLTTLKEADLRVLKPDAEGTRIVSEHIPIDGTYGRLRAVCVGPDGSIYVSTSNRDWNPGSGFPKPEDDRILRITRGTKADLAVQNPKGETDSGETGRGALLYRQYCASCHKPDGKGVAGTFPTLHGTEQVRDKARFVQIILKGLSGKIRVNGEEFDQHMPAMGFLADESIAEIGTYVRQTFNRDLDPVRVQDVAEMRGK</sequence>
<dbReference type="GO" id="GO:0046872">
    <property type="term" value="F:metal ion binding"/>
    <property type="evidence" value="ECO:0007669"/>
    <property type="project" value="UniProtKB-KW"/>
</dbReference>
<dbReference type="PROSITE" id="PS51007">
    <property type="entry name" value="CYTC"/>
    <property type="match status" value="1"/>
</dbReference>
<dbReference type="PANTHER" id="PTHR19328">
    <property type="entry name" value="HEDGEHOG-INTERACTING PROTEIN"/>
    <property type="match status" value="1"/>
</dbReference>
<dbReference type="Gene3D" id="1.10.760.10">
    <property type="entry name" value="Cytochrome c-like domain"/>
    <property type="match status" value="1"/>
</dbReference>
<gene>
    <name evidence="6" type="ORF">ABV298_28195</name>
</gene>
<name>A0AAU8FJJ6_9BACT</name>
<reference evidence="6" key="1">
    <citation type="submission" date="2024-06" db="EMBL/GenBank/DDBJ databases">
        <title>Sequencing and assembly of the genome of Dyadobacter sp. strain 676, a symbiont of Cyamopsis tetragonoloba.</title>
        <authorList>
            <person name="Guro P."/>
            <person name="Sazanova A."/>
            <person name="Kuznetsova I."/>
            <person name="Belimov A."/>
            <person name="Safronova V."/>
        </authorList>
    </citation>
    <scope>NUCLEOTIDE SEQUENCE</scope>
    <source>
        <strain evidence="6">676</strain>
    </source>
</reference>
<dbReference type="InterPro" id="IPR011042">
    <property type="entry name" value="6-blade_b-propeller_TolB-like"/>
</dbReference>
<dbReference type="AlphaFoldDB" id="A0AAU8FJJ6"/>
<dbReference type="InterPro" id="IPR011041">
    <property type="entry name" value="Quinoprot_gluc/sorb_DH_b-prop"/>
</dbReference>
<keyword evidence="1 4" id="KW-0349">Heme</keyword>
<evidence type="ECO:0000256" key="2">
    <source>
        <dbReference type="ARBA" id="ARBA00022723"/>
    </source>
</evidence>
<evidence type="ECO:0000313" key="6">
    <source>
        <dbReference type="EMBL" id="XCH24148.1"/>
    </source>
</evidence>
<dbReference type="Gene3D" id="2.120.10.30">
    <property type="entry name" value="TolB, C-terminal domain"/>
    <property type="match status" value="1"/>
</dbReference>
<keyword evidence="3 4" id="KW-0408">Iron</keyword>
<dbReference type="PANTHER" id="PTHR19328:SF13">
    <property type="entry name" value="HIPL1 PROTEIN"/>
    <property type="match status" value="1"/>
</dbReference>
<evidence type="ECO:0000256" key="1">
    <source>
        <dbReference type="ARBA" id="ARBA00022617"/>
    </source>
</evidence>
<keyword evidence="2 4" id="KW-0479">Metal-binding</keyword>
<evidence type="ECO:0000256" key="3">
    <source>
        <dbReference type="ARBA" id="ARBA00023004"/>
    </source>
</evidence>
<dbReference type="Pfam" id="PF13442">
    <property type="entry name" value="Cytochrome_CBB3"/>
    <property type="match status" value="1"/>
</dbReference>
<dbReference type="GO" id="GO:0020037">
    <property type="term" value="F:heme binding"/>
    <property type="evidence" value="ECO:0007669"/>
    <property type="project" value="InterPro"/>
</dbReference>
<dbReference type="Pfam" id="PF07995">
    <property type="entry name" value="GSDH"/>
    <property type="match status" value="1"/>
</dbReference>
<dbReference type="RefSeq" id="WP_353719471.1">
    <property type="nucleotide sequence ID" value="NZ_CP159289.1"/>
</dbReference>
<dbReference type="GO" id="GO:0009055">
    <property type="term" value="F:electron transfer activity"/>
    <property type="evidence" value="ECO:0007669"/>
    <property type="project" value="InterPro"/>
</dbReference>